<dbReference type="InterPro" id="IPR036412">
    <property type="entry name" value="HAD-like_sf"/>
</dbReference>
<dbReference type="PANTHER" id="PTHR47858">
    <property type="entry name" value="HALOACID DEHALOGENASE-LIKE HYDROLASE (HAD) SUPERFAMILY PROTEIN"/>
    <property type="match status" value="1"/>
</dbReference>
<dbReference type="SUPFAM" id="SSF56784">
    <property type="entry name" value="HAD-like"/>
    <property type="match status" value="1"/>
</dbReference>
<accession>A0A7R9VMB4</accession>
<feature type="compositionally biased region" description="Basic and acidic residues" evidence="1">
    <location>
        <begin position="432"/>
        <end position="442"/>
    </location>
</feature>
<dbReference type="Pfam" id="PF13419">
    <property type="entry name" value="HAD_2"/>
    <property type="match status" value="1"/>
</dbReference>
<dbReference type="Gene3D" id="1.10.150.240">
    <property type="entry name" value="Putative phosphatase, domain 2"/>
    <property type="match status" value="1"/>
</dbReference>
<dbReference type="AlphaFoldDB" id="A0A7R9VMB4"/>
<protein>
    <submittedName>
        <fullName evidence="2">Uncharacterized protein</fullName>
    </submittedName>
</protein>
<dbReference type="InterPro" id="IPR023198">
    <property type="entry name" value="PGP-like_dom2"/>
</dbReference>
<name>A0A7R9VMB4_9CHLO</name>
<evidence type="ECO:0000256" key="1">
    <source>
        <dbReference type="SAM" id="MobiDB-lite"/>
    </source>
</evidence>
<proteinExistence type="predicted"/>
<sequence length="455" mass="48863">MSSALRGTTRCRTRTSGALLPSRSLRPAYATRSLAAAGLLSHVAGYAAATSVTAAAAARPPPLTAPRRRAVALSKALSVSRSVIVARGASPGAQPSPGDDDETHVGPTGDVDAETSTSSSGSLGDPQDNEHAWHPRVAQEHVASAAAQPEPATPSGLRRQAPAGSEWGEGFLQFRAAGEDERLDVDTLNERLRHVGAARLRHVQSPDEAFGMIFTLDGVVCDARRALVDAAAQMAQQLGVPPLAQHQATALALRTASMPRLLIDVLGWAADQRTAERLSFELSERYSQQLLTLRAAPGLREWVGSLSKFNVPCAVVTSLDRRTAQALLQRLCLHDFFEAMVTGDEEFETVSQRLLSASMALKRPPNHCVVFGDSPQDITAAHNCTMKAVAVCSARPAYSLKNADLTVGNLSELTVYNMRRLFAGQGTDLMDLHKERDQDSSGRNKRKNRVRLEML</sequence>
<feature type="compositionally biased region" description="Basic and acidic residues" evidence="1">
    <location>
        <begin position="128"/>
        <end position="139"/>
    </location>
</feature>
<dbReference type="InterPro" id="IPR041492">
    <property type="entry name" value="HAD_2"/>
</dbReference>
<feature type="region of interest" description="Disordered" evidence="1">
    <location>
        <begin position="88"/>
        <end position="163"/>
    </location>
</feature>
<reference evidence="2" key="1">
    <citation type="submission" date="2021-01" db="EMBL/GenBank/DDBJ databases">
        <authorList>
            <person name="Corre E."/>
            <person name="Pelletier E."/>
            <person name="Niang G."/>
            <person name="Scheremetjew M."/>
            <person name="Finn R."/>
            <person name="Kale V."/>
            <person name="Holt S."/>
            <person name="Cochrane G."/>
            <person name="Meng A."/>
            <person name="Brown T."/>
            <person name="Cohen L."/>
        </authorList>
    </citation>
    <scope>NUCLEOTIDE SEQUENCE</scope>
    <source>
        <strain evidence="2">CCMP219</strain>
    </source>
</reference>
<dbReference type="PANTHER" id="PTHR47858:SF2">
    <property type="entry name" value="HALOACID DEHALOGENASE-LIKE HYDROLASE (HAD) SUPERFAMILY PROTEIN"/>
    <property type="match status" value="1"/>
</dbReference>
<gene>
    <name evidence="2" type="ORF">CEUR00632_LOCUS15101</name>
</gene>
<dbReference type="EMBL" id="HBEC01032571">
    <property type="protein sequence ID" value="CAD8299530.1"/>
    <property type="molecule type" value="Transcribed_RNA"/>
</dbReference>
<evidence type="ECO:0000313" key="2">
    <source>
        <dbReference type="EMBL" id="CAD8299530.1"/>
    </source>
</evidence>
<dbReference type="Gene3D" id="3.40.50.1000">
    <property type="entry name" value="HAD superfamily/HAD-like"/>
    <property type="match status" value="1"/>
</dbReference>
<feature type="region of interest" description="Disordered" evidence="1">
    <location>
        <begin position="432"/>
        <end position="455"/>
    </location>
</feature>
<dbReference type="InterPro" id="IPR023214">
    <property type="entry name" value="HAD_sf"/>
</dbReference>
<organism evidence="2">
    <name type="scientific">Chlamydomonas euryale</name>
    <dbReference type="NCBI Taxonomy" id="1486919"/>
    <lineage>
        <taxon>Eukaryota</taxon>
        <taxon>Viridiplantae</taxon>
        <taxon>Chlorophyta</taxon>
        <taxon>core chlorophytes</taxon>
        <taxon>Chlorophyceae</taxon>
        <taxon>CS clade</taxon>
        <taxon>Chlamydomonadales</taxon>
        <taxon>Chlamydomonadaceae</taxon>
        <taxon>Chlamydomonas</taxon>
    </lineage>
</organism>